<dbReference type="PRINTS" id="PR00260">
    <property type="entry name" value="CHEMTRNSDUCR"/>
</dbReference>
<evidence type="ECO:0000313" key="14">
    <source>
        <dbReference type="EMBL" id="SUB00062.1"/>
    </source>
</evidence>
<evidence type="ECO:0000256" key="5">
    <source>
        <dbReference type="ARBA" id="ARBA00022989"/>
    </source>
</evidence>
<evidence type="ECO:0000259" key="13">
    <source>
        <dbReference type="PROSITE" id="PS50885"/>
    </source>
</evidence>
<evidence type="ECO:0000313" key="15">
    <source>
        <dbReference type="Proteomes" id="UP000255000"/>
    </source>
</evidence>
<dbReference type="CDD" id="cd06225">
    <property type="entry name" value="HAMP"/>
    <property type="match status" value="1"/>
</dbReference>
<organism evidence="14 15">
    <name type="scientific">Pannonibacter phragmitetus</name>
    <dbReference type="NCBI Taxonomy" id="121719"/>
    <lineage>
        <taxon>Bacteria</taxon>
        <taxon>Pseudomonadati</taxon>
        <taxon>Pseudomonadota</taxon>
        <taxon>Alphaproteobacteria</taxon>
        <taxon>Hyphomicrobiales</taxon>
        <taxon>Stappiaceae</taxon>
        <taxon>Pannonibacter</taxon>
    </lineage>
</organism>
<dbReference type="Gene3D" id="3.30.450.20">
    <property type="entry name" value="PAS domain"/>
    <property type="match status" value="1"/>
</dbReference>
<dbReference type="Pfam" id="PF00015">
    <property type="entry name" value="MCPsignal"/>
    <property type="match status" value="1"/>
</dbReference>
<protein>
    <submittedName>
        <fullName evidence="14">Methyl-accepting chemotaxis protein 4</fullName>
    </submittedName>
</protein>
<dbReference type="SMART" id="SM01049">
    <property type="entry name" value="Cache_2"/>
    <property type="match status" value="1"/>
</dbReference>
<keyword evidence="3" id="KW-0997">Cell inner membrane</keyword>
<accession>A0A378ZS59</accession>
<dbReference type="GO" id="GO:0007165">
    <property type="term" value="P:signal transduction"/>
    <property type="evidence" value="ECO:0007669"/>
    <property type="project" value="UniProtKB-KW"/>
</dbReference>
<dbReference type="InterPro" id="IPR004089">
    <property type="entry name" value="MCPsignal_dom"/>
</dbReference>
<dbReference type="Proteomes" id="UP000255000">
    <property type="component" value="Unassembled WGS sequence"/>
</dbReference>
<dbReference type="PROSITE" id="PS50192">
    <property type="entry name" value="T_SNARE"/>
    <property type="match status" value="1"/>
</dbReference>
<dbReference type="Gene3D" id="1.10.287.950">
    <property type="entry name" value="Methyl-accepting chemotaxis protein"/>
    <property type="match status" value="1"/>
</dbReference>
<evidence type="ECO:0000259" key="11">
    <source>
        <dbReference type="PROSITE" id="PS50111"/>
    </source>
</evidence>
<dbReference type="OrthoDB" id="354287at2"/>
<evidence type="ECO:0000256" key="8">
    <source>
        <dbReference type="ARBA" id="ARBA00029447"/>
    </source>
</evidence>
<dbReference type="InterPro" id="IPR033480">
    <property type="entry name" value="sCache_2"/>
</dbReference>
<dbReference type="PROSITE" id="PS50111">
    <property type="entry name" value="CHEMOTAXIS_TRANSDUC_2"/>
    <property type="match status" value="1"/>
</dbReference>
<evidence type="ECO:0000256" key="9">
    <source>
        <dbReference type="PROSITE-ProRule" id="PRU00284"/>
    </source>
</evidence>
<dbReference type="InterPro" id="IPR004090">
    <property type="entry name" value="Chemotax_Me-accpt_rcpt"/>
</dbReference>
<evidence type="ECO:0000256" key="2">
    <source>
        <dbReference type="ARBA" id="ARBA00022475"/>
    </source>
</evidence>
<keyword evidence="6 10" id="KW-0472">Membrane</keyword>
<dbReference type="PANTHER" id="PTHR32089">
    <property type="entry name" value="METHYL-ACCEPTING CHEMOTAXIS PROTEIN MCPB"/>
    <property type="match status" value="1"/>
</dbReference>
<dbReference type="Pfam" id="PF00672">
    <property type="entry name" value="HAMP"/>
    <property type="match status" value="1"/>
</dbReference>
<feature type="transmembrane region" description="Helical" evidence="10">
    <location>
        <begin position="12"/>
        <end position="31"/>
    </location>
</feature>
<evidence type="ECO:0000256" key="10">
    <source>
        <dbReference type="SAM" id="Phobius"/>
    </source>
</evidence>
<evidence type="ECO:0000256" key="6">
    <source>
        <dbReference type="ARBA" id="ARBA00023136"/>
    </source>
</evidence>
<evidence type="ECO:0000256" key="7">
    <source>
        <dbReference type="ARBA" id="ARBA00023224"/>
    </source>
</evidence>
<dbReference type="SUPFAM" id="SSF58104">
    <property type="entry name" value="Methyl-accepting chemotaxis protein (MCP) signaling domain"/>
    <property type="match status" value="1"/>
</dbReference>
<keyword evidence="2" id="KW-1003">Cell membrane</keyword>
<dbReference type="AlphaFoldDB" id="A0A378ZS59"/>
<dbReference type="Pfam" id="PF17200">
    <property type="entry name" value="sCache_2"/>
    <property type="match status" value="1"/>
</dbReference>
<dbReference type="SMART" id="SM00304">
    <property type="entry name" value="HAMP"/>
    <property type="match status" value="1"/>
</dbReference>
<dbReference type="GO" id="GO:0006935">
    <property type="term" value="P:chemotaxis"/>
    <property type="evidence" value="ECO:0007669"/>
    <property type="project" value="InterPro"/>
</dbReference>
<dbReference type="PANTHER" id="PTHR32089:SF112">
    <property type="entry name" value="LYSOZYME-LIKE PROTEIN-RELATED"/>
    <property type="match status" value="1"/>
</dbReference>
<evidence type="ECO:0000256" key="1">
    <source>
        <dbReference type="ARBA" id="ARBA00004429"/>
    </source>
</evidence>
<comment type="subcellular location">
    <subcellularLocation>
        <location evidence="1">Cell inner membrane</location>
        <topology evidence="1">Multi-pass membrane protein</topology>
    </subcellularLocation>
</comment>
<dbReference type="InterPro" id="IPR003660">
    <property type="entry name" value="HAMP_dom"/>
</dbReference>
<dbReference type="EMBL" id="UGSK01000001">
    <property type="protein sequence ID" value="SUB00062.1"/>
    <property type="molecule type" value="Genomic_DNA"/>
</dbReference>
<keyword evidence="7 9" id="KW-0807">Transducer</keyword>
<proteinExistence type="inferred from homology"/>
<dbReference type="Gene3D" id="6.10.340.10">
    <property type="match status" value="1"/>
</dbReference>
<name>A0A378ZS59_9HYPH</name>
<feature type="domain" description="Methyl-accepting transducer" evidence="11">
    <location>
        <begin position="299"/>
        <end position="521"/>
    </location>
</feature>
<gene>
    <name evidence="14" type="primary">mcp4_5</name>
    <name evidence="14" type="ORF">NCTC13350_00970</name>
</gene>
<dbReference type="GO" id="GO:0005886">
    <property type="term" value="C:plasma membrane"/>
    <property type="evidence" value="ECO:0007669"/>
    <property type="project" value="UniProtKB-SubCell"/>
</dbReference>
<dbReference type="GO" id="GO:0004888">
    <property type="term" value="F:transmembrane signaling receptor activity"/>
    <property type="evidence" value="ECO:0007669"/>
    <property type="project" value="InterPro"/>
</dbReference>
<keyword evidence="4 10" id="KW-0812">Transmembrane</keyword>
<reference evidence="14 15" key="1">
    <citation type="submission" date="2018-06" db="EMBL/GenBank/DDBJ databases">
        <authorList>
            <consortium name="Pathogen Informatics"/>
            <person name="Doyle S."/>
        </authorList>
    </citation>
    <scope>NUCLEOTIDE SEQUENCE [LARGE SCALE GENOMIC DNA]</scope>
    <source>
        <strain evidence="14 15">NCTC13350</strain>
    </source>
</reference>
<comment type="similarity">
    <text evidence="8">Belongs to the methyl-accepting chemotaxis (MCP) protein family.</text>
</comment>
<feature type="domain" description="HAMP" evidence="13">
    <location>
        <begin position="206"/>
        <end position="259"/>
    </location>
</feature>
<evidence type="ECO:0000259" key="12">
    <source>
        <dbReference type="PROSITE" id="PS50192"/>
    </source>
</evidence>
<dbReference type="RefSeq" id="WP_019962981.1">
    <property type="nucleotide sequence ID" value="NZ_UGSK01000001.1"/>
</dbReference>
<dbReference type="SMART" id="SM00283">
    <property type="entry name" value="MA"/>
    <property type="match status" value="1"/>
</dbReference>
<sequence length="559" mass="58730">MLNRLKIGLKIWLPIGCFAIFVVFLGIYNQLQLADTLERERIAKVRALVEVGRSIAEENHAREKAGELTRDEAQALTRDAIRSMIFEGGARVFAFDNTGVRVVSNSKDKEGGEPSTSEITRTFIANAQKGGGVQYYSGDRTLKGVTTKFVPKAGWSEAFVPWGWVIASAVYLDDVQAEFWSSTFELIGVLIAGGLAVTGIAVISIRNVVRPLRALTEGMKQLAAGNTQVTIEGAGRGDELGDMAAAMETFVRNERERRELELDVVRRQQQDAERAGNIQLLCTGFSSKMSALLDVIGRSVDSLKQTSGALSGSALKTSEQSETVAVASRQASANTETVAAASEELAASVAEIARQVASANEIAAHAADQAEQTNERIQGLSAAAGKIGEVVSLIQAIAEQTNLLALNATIEAARAGEAGRGFAVVAAEVKDLATQTSRATEEISAQIASIQGETTQAVGAIAAITTTVGRINEISSSIAASVEQQGAATNDIASNIQQAASGTQQVSSTISEVSVAATQTSHMAGSVSDAASQLEQEAQNLRDEVSGFLAGINRNSAAA</sequence>
<keyword evidence="5 10" id="KW-1133">Transmembrane helix</keyword>
<evidence type="ECO:0000256" key="3">
    <source>
        <dbReference type="ARBA" id="ARBA00022519"/>
    </source>
</evidence>
<evidence type="ECO:0000256" key="4">
    <source>
        <dbReference type="ARBA" id="ARBA00022692"/>
    </source>
</evidence>
<dbReference type="PROSITE" id="PS50885">
    <property type="entry name" value="HAMP"/>
    <property type="match status" value="1"/>
</dbReference>
<feature type="domain" description="T-SNARE coiled-coil homology" evidence="12">
    <location>
        <begin position="461"/>
        <end position="513"/>
    </location>
</feature>
<dbReference type="InterPro" id="IPR000727">
    <property type="entry name" value="T_SNARE_dom"/>
</dbReference>